<accession>A0ABV5ZDS1</accession>
<name>A0ABV5ZDS1_9GAMM</name>
<feature type="chain" id="PRO_5046869830" evidence="1">
    <location>
        <begin position="27"/>
        <end position="183"/>
    </location>
</feature>
<proteinExistence type="predicted"/>
<reference evidence="2 3" key="1">
    <citation type="submission" date="2024-09" db="EMBL/GenBank/DDBJ databases">
        <authorList>
            <person name="Sun Q."/>
            <person name="Mori K."/>
        </authorList>
    </citation>
    <scope>NUCLEOTIDE SEQUENCE [LARGE SCALE GENOMIC DNA]</scope>
    <source>
        <strain evidence="2 3">ATCC 51285</strain>
    </source>
</reference>
<sequence length="183" mass="20777">MRHRALSIKCYCLAWLIAWLPLNSQAESQEERYELIETQQDWFVGVRYDTSGKAQYFATTPQGNEPGRGRTQFTLVCMPADAPEPLLALVESQDYLPAGATLVHFETLNGPLRQQHLFRKFSASDPNISLFLPKNADFIEYIQRSTPYFVLAYATESGQEALLAYSGKGSRQAINTLKKRCFE</sequence>
<protein>
    <submittedName>
        <fullName evidence="2">Uncharacterized protein</fullName>
    </submittedName>
</protein>
<gene>
    <name evidence="2" type="ORF">ACFFLH_13540</name>
</gene>
<dbReference type="Proteomes" id="UP001589628">
    <property type="component" value="Unassembled WGS sequence"/>
</dbReference>
<comment type="caution">
    <text evidence="2">The sequence shown here is derived from an EMBL/GenBank/DDBJ whole genome shotgun (WGS) entry which is preliminary data.</text>
</comment>
<evidence type="ECO:0000313" key="2">
    <source>
        <dbReference type="EMBL" id="MFB9887439.1"/>
    </source>
</evidence>
<feature type="signal peptide" evidence="1">
    <location>
        <begin position="1"/>
        <end position="26"/>
    </location>
</feature>
<evidence type="ECO:0000313" key="3">
    <source>
        <dbReference type="Proteomes" id="UP001589628"/>
    </source>
</evidence>
<evidence type="ECO:0000256" key="1">
    <source>
        <dbReference type="SAM" id="SignalP"/>
    </source>
</evidence>
<dbReference type="EMBL" id="JBHLZN010000004">
    <property type="protein sequence ID" value="MFB9887439.1"/>
    <property type="molecule type" value="Genomic_DNA"/>
</dbReference>
<keyword evidence="1" id="KW-0732">Signal</keyword>
<dbReference type="RefSeq" id="WP_027314012.1">
    <property type="nucleotide sequence ID" value="NZ_JAUESS010000006.1"/>
</dbReference>
<keyword evidence="3" id="KW-1185">Reference proteome</keyword>
<organism evidence="2 3">
    <name type="scientific">Balneatrix alpica</name>
    <dbReference type="NCBI Taxonomy" id="75684"/>
    <lineage>
        <taxon>Bacteria</taxon>
        <taxon>Pseudomonadati</taxon>
        <taxon>Pseudomonadota</taxon>
        <taxon>Gammaproteobacteria</taxon>
        <taxon>Oceanospirillales</taxon>
        <taxon>Balneatrichaceae</taxon>
        <taxon>Balneatrix</taxon>
    </lineage>
</organism>